<evidence type="ECO:0000256" key="4">
    <source>
        <dbReference type="PROSITE-ProRule" id="PRU00510"/>
    </source>
</evidence>
<proteinExistence type="predicted"/>
<evidence type="ECO:0000313" key="7">
    <source>
        <dbReference type="EMBL" id="SEF51713.1"/>
    </source>
</evidence>
<accession>A0A1H5SM73</accession>
<protein>
    <submittedName>
        <fullName evidence="7">RNA polymerase-binding protein DksA</fullName>
    </submittedName>
</protein>
<evidence type="ECO:0000259" key="6">
    <source>
        <dbReference type="Pfam" id="PF01258"/>
    </source>
</evidence>
<dbReference type="PANTHER" id="PTHR33823:SF2">
    <property type="entry name" value="RNA POLYMERASE-BINDING TRANSCRIPTION FACTOR DKSA"/>
    <property type="match status" value="1"/>
</dbReference>
<dbReference type="PANTHER" id="PTHR33823">
    <property type="entry name" value="RNA POLYMERASE-BINDING TRANSCRIPTION FACTOR DKSA-RELATED"/>
    <property type="match status" value="1"/>
</dbReference>
<keyword evidence="8" id="KW-1185">Reference proteome</keyword>
<dbReference type="InterPro" id="IPR000962">
    <property type="entry name" value="Znf_DskA_TraR"/>
</dbReference>
<evidence type="ECO:0000256" key="2">
    <source>
        <dbReference type="ARBA" id="ARBA00022771"/>
    </source>
</evidence>
<dbReference type="InterPro" id="IPR020458">
    <property type="entry name" value="Znf_DskA_TraR_CS"/>
</dbReference>
<keyword evidence="3" id="KW-0862">Zinc</keyword>
<dbReference type="PROSITE" id="PS01102">
    <property type="entry name" value="ZF_DKSA_1"/>
    <property type="match status" value="1"/>
</dbReference>
<organism evidence="7 8">
    <name type="scientific">Thermomonospora echinospora</name>
    <dbReference type="NCBI Taxonomy" id="1992"/>
    <lineage>
        <taxon>Bacteria</taxon>
        <taxon>Bacillati</taxon>
        <taxon>Actinomycetota</taxon>
        <taxon>Actinomycetes</taxon>
        <taxon>Streptosporangiales</taxon>
        <taxon>Thermomonosporaceae</taxon>
        <taxon>Thermomonospora</taxon>
    </lineage>
</organism>
<dbReference type="InterPro" id="IPR037187">
    <property type="entry name" value="DnaK_N"/>
</dbReference>
<dbReference type="Pfam" id="PF01258">
    <property type="entry name" value="zf-dskA_traR"/>
    <property type="match status" value="1"/>
</dbReference>
<evidence type="ECO:0000313" key="8">
    <source>
        <dbReference type="Proteomes" id="UP000236723"/>
    </source>
</evidence>
<keyword evidence="1" id="KW-0479">Metal-binding</keyword>
<dbReference type="PRINTS" id="PR00618">
    <property type="entry name" value="DKSAZNFINGER"/>
</dbReference>
<dbReference type="AlphaFoldDB" id="A0A1H5SM73"/>
<reference evidence="8" key="1">
    <citation type="submission" date="2016-10" db="EMBL/GenBank/DDBJ databases">
        <authorList>
            <person name="Varghese N."/>
            <person name="Submissions S."/>
        </authorList>
    </citation>
    <scope>NUCLEOTIDE SEQUENCE [LARGE SCALE GENOMIC DNA]</scope>
    <source>
        <strain evidence="8">DSM 43163</strain>
    </source>
</reference>
<feature type="domain" description="Zinc finger DksA/TraR C4-type" evidence="6">
    <location>
        <begin position="155"/>
        <end position="190"/>
    </location>
</feature>
<dbReference type="InterPro" id="IPR020460">
    <property type="entry name" value="Znf_C4-type_bac"/>
</dbReference>
<dbReference type="GO" id="GO:0008270">
    <property type="term" value="F:zinc ion binding"/>
    <property type="evidence" value="ECO:0007669"/>
    <property type="project" value="UniProtKB-KW"/>
</dbReference>
<dbReference type="Proteomes" id="UP000236723">
    <property type="component" value="Unassembled WGS sequence"/>
</dbReference>
<evidence type="ECO:0000256" key="3">
    <source>
        <dbReference type="ARBA" id="ARBA00022833"/>
    </source>
</evidence>
<dbReference type="PROSITE" id="PS51128">
    <property type="entry name" value="ZF_DKSA_2"/>
    <property type="match status" value="1"/>
</dbReference>
<dbReference type="EMBL" id="FNVO01000001">
    <property type="protein sequence ID" value="SEF51713.1"/>
    <property type="molecule type" value="Genomic_DNA"/>
</dbReference>
<feature type="zinc finger region" description="dksA C4-type" evidence="4">
    <location>
        <begin position="160"/>
        <end position="184"/>
    </location>
</feature>
<name>A0A1H5SM73_9ACTN</name>
<evidence type="ECO:0000256" key="5">
    <source>
        <dbReference type="SAM" id="MobiDB-lite"/>
    </source>
</evidence>
<gene>
    <name evidence="7" type="ORF">SAMN04489712_101276</name>
</gene>
<evidence type="ECO:0000256" key="1">
    <source>
        <dbReference type="ARBA" id="ARBA00022723"/>
    </source>
</evidence>
<sequence length="191" mass="20315">MPALPVEKPSARGTGMAGTRGEPASSGEVAERTSPAKRRRSAVRSAGAKDSARAGADHATAQAAELPVRGDEERWTETELAEVRTRLDGEIKALRAEILAAETQIAEGDTSDGAGDDQADTGAKTYAREHEMALAHNSRDLLAQSERAIARMDAGTYGICESCGKPIGKARLQAFPRATLCVPCKTREERR</sequence>
<dbReference type="SUPFAM" id="SSF57716">
    <property type="entry name" value="Glucocorticoid receptor-like (DNA-binding domain)"/>
    <property type="match status" value="1"/>
</dbReference>
<feature type="region of interest" description="Disordered" evidence="5">
    <location>
        <begin position="1"/>
        <end position="75"/>
    </location>
</feature>
<keyword evidence="2" id="KW-0863">Zinc-finger</keyword>
<dbReference type="Gene3D" id="1.20.120.910">
    <property type="entry name" value="DksA, coiled-coil domain"/>
    <property type="match status" value="1"/>
</dbReference>
<dbReference type="SUPFAM" id="SSF109635">
    <property type="entry name" value="DnaK suppressor protein DksA, alpha-hairpin domain"/>
    <property type="match status" value="1"/>
</dbReference>